<dbReference type="CDD" id="cd02042">
    <property type="entry name" value="ParAB_family"/>
    <property type="match status" value="1"/>
</dbReference>
<feature type="domain" description="AAA" evidence="2">
    <location>
        <begin position="123"/>
        <end position="300"/>
    </location>
</feature>
<dbReference type="Gene3D" id="1.10.1660.10">
    <property type="match status" value="1"/>
</dbReference>
<accession>A0ABU7TAG9</accession>
<feature type="domain" description="HTH merR-type" evidence="1">
    <location>
        <begin position="52"/>
        <end position="99"/>
    </location>
</feature>
<proteinExistence type="predicted"/>
<dbReference type="Gene3D" id="3.40.50.300">
    <property type="entry name" value="P-loop containing nucleotide triphosphate hydrolases"/>
    <property type="match status" value="1"/>
</dbReference>
<comment type="caution">
    <text evidence="3">The sequence shown here is derived from an EMBL/GenBank/DDBJ whole genome shotgun (WGS) entry which is preliminary data.</text>
</comment>
<dbReference type="PANTHER" id="PTHR13696">
    <property type="entry name" value="P-LOOP CONTAINING NUCLEOSIDE TRIPHOSPHATE HYDROLASE"/>
    <property type="match status" value="1"/>
</dbReference>
<dbReference type="InterPro" id="IPR000551">
    <property type="entry name" value="MerR-type_HTH_dom"/>
</dbReference>
<dbReference type="InterPro" id="IPR025669">
    <property type="entry name" value="AAA_dom"/>
</dbReference>
<dbReference type="EMBL" id="MLBY01000004">
    <property type="protein sequence ID" value="MEE7457591.1"/>
    <property type="molecule type" value="Genomic_DNA"/>
</dbReference>
<dbReference type="Proteomes" id="UP001349262">
    <property type="component" value="Unassembled WGS sequence"/>
</dbReference>
<organism evidence="3 4">
    <name type="scientific">Methylobacterium radiotolerans</name>
    <dbReference type="NCBI Taxonomy" id="31998"/>
    <lineage>
        <taxon>Bacteria</taxon>
        <taxon>Pseudomonadati</taxon>
        <taxon>Pseudomonadota</taxon>
        <taxon>Alphaproteobacteria</taxon>
        <taxon>Hyphomicrobiales</taxon>
        <taxon>Methylobacteriaceae</taxon>
        <taxon>Methylobacterium</taxon>
    </lineage>
</organism>
<reference evidence="3 4" key="1">
    <citation type="journal article" date="2012" name="Genet. Mol. Biol.">
        <title>Analysis of 16S rRNA and mxaF genes revealing insights into Methylobacterium niche-specific plant association.</title>
        <authorList>
            <person name="Dourado M.N."/>
            <person name="Andreote F.D."/>
            <person name="Dini-Andreote F."/>
            <person name="Conti R."/>
            <person name="Araujo J.M."/>
            <person name="Araujo W.L."/>
        </authorList>
    </citation>
    <scope>NUCLEOTIDE SEQUENCE [LARGE SCALE GENOMIC DNA]</scope>
    <source>
        <strain evidence="3 4">SR1.6/4</strain>
    </source>
</reference>
<sequence>MNHHNVAQHAERPAPVAPATMIGAHAAVLREQLQAISSGLFPPSSAKTLRRFTSTEVARIIGVTVSRVQQLAAEGLGPQPEVSPNGRRSYSLADIHGLRAYLDENTRGGRRYLPHRGEGDHLQVVAIANFKGGSGKTTTTAHTAQGLVLRGYRVLALDLDPQASLSALFGVQPELEVGENETLYGAIRYDGARCQLADIIRPTYFTGLDLVPANLELMEFEHETPRALGRRRPGEPLFFDRVAQAIESVSDRYDVVVIDCPPQLGYLTLSALCAATGLLITVHPQMLDVASMNQFLAMTEDLLGVVAEHGGQLQYDWLRYLVTRYEPQDGPQTRIVGMLRTLFEDAVLTAPMVKSSAVSDAGLSKQTLYEIAREGMTRSTYDRAIEALEAVNGEIDGLIRGAWGRA</sequence>
<dbReference type="InterPro" id="IPR009061">
    <property type="entry name" value="DNA-bd_dom_put_sf"/>
</dbReference>
<dbReference type="Pfam" id="PF13614">
    <property type="entry name" value="AAA_31"/>
    <property type="match status" value="1"/>
</dbReference>
<dbReference type="SUPFAM" id="SSF46955">
    <property type="entry name" value="Putative DNA-binding domain"/>
    <property type="match status" value="1"/>
</dbReference>
<dbReference type="InterPro" id="IPR027417">
    <property type="entry name" value="P-loop_NTPase"/>
</dbReference>
<evidence type="ECO:0000259" key="2">
    <source>
        <dbReference type="Pfam" id="PF13614"/>
    </source>
</evidence>
<dbReference type="InterPro" id="IPR017818">
    <property type="entry name" value="Plasmid_partition_RepA"/>
</dbReference>
<gene>
    <name evidence="3" type="primary">repA</name>
    <name evidence="3" type="ORF">MRSR164_12625</name>
</gene>
<dbReference type="SUPFAM" id="SSF52540">
    <property type="entry name" value="P-loop containing nucleoside triphosphate hydrolases"/>
    <property type="match status" value="1"/>
</dbReference>
<evidence type="ECO:0000313" key="3">
    <source>
        <dbReference type="EMBL" id="MEE7457591.1"/>
    </source>
</evidence>
<keyword evidence="4" id="KW-1185">Reference proteome</keyword>
<dbReference type="InterPro" id="IPR050678">
    <property type="entry name" value="DNA_Partitioning_ATPase"/>
</dbReference>
<dbReference type="PANTHER" id="PTHR13696:SF52">
    <property type="entry name" value="PARA FAMILY PROTEIN CT_582"/>
    <property type="match status" value="1"/>
</dbReference>
<dbReference type="NCBIfam" id="NF010443">
    <property type="entry name" value="PRK13869.1"/>
    <property type="match status" value="1"/>
</dbReference>
<evidence type="ECO:0000313" key="4">
    <source>
        <dbReference type="Proteomes" id="UP001349262"/>
    </source>
</evidence>
<protein>
    <submittedName>
        <fullName evidence="3">Plasmid partitioning protein RepA</fullName>
    </submittedName>
</protein>
<dbReference type="NCBIfam" id="TIGR03453">
    <property type="entry name" value="partition_RepA"/>
    <property type="match status" value="1"/>
</dbReference>
<name>A0ABU7TAG9_9HYPH</name>
<evidence type="ECO:0000259" key="1">
    <source>
        <dbReference type="Pfam" id="PF13411"/>
    </source>
</evidence>
<dbReference type="Pfam" id="PF13411">
    <property type="entry name" value="MerR_1"/>
    <property type="match status" value="1"/>
</dbReference>